<reference evidence="1 2" key="1">
    <citation type="submission" date="2019-02" db="EMBL/GenBank/DDBJ databases">
        <title>Deep-cultivation of Planctomycetes and their phenomic and genomic characterization uncovers novel biology.</title>
        <authorList>
            <person name="Wiegand S."/>
            <person name="Jogler M."/>
            <person name="Boedeker C."/>
            <person name="Pinto D."/>
            <person name="Vollmers J."/>
            <person name="Rivas-Marin E."/>
            <person name="Kohn T."/>
            <person name="Peeters S.H."/>
            <person name="Heuer A."/>
            <person name="Rast P."/>
            <person name="Oberbeckmann S."/>
            <person name="Bunk B."/>
            <person name="Jeske O."/>
            <person name="Meyerdierks A."/>
            <person name="Storesund J.E."/>
            <person name="Kallscheuer N."/>
            <person name="Luecker S."/>
            <person name="Lage O.M."/>
            <person name="Pohl T."/>
            <person name="Merkel B.J."/>
            <person name="Hornburger P."/>
            <person name="Mueller R.-W."/>
            <person name="Bruemmer F."/>
            <person name="Labrenz M."/>
            <person name="Spormann A.M."/>
            <person name="Op Den Camp H."/>
            <person name="Overmann J."/>
            <person name="Amann R."/>
            <person name="Jetten M.S.M."/>
            <person name="Mascher T."/>
            <person name="Medema M.H."/>
            <person name="Devos D.P."/>
            <person name="Kaster A.-K."/>
            <person name="Ovreas L."/>
            <person name="Rohde M."/>
            <person name="Galperin M.Y."/>
            <person name="Jogler C."/>
        </authorList>
    </citation>
    <scope>NUCLEOTIDE SEQUENCE [LARGE SCALE GENOMIC DNA]</scope>
    <source>
        <strain evidence="1 2">Q31b</strain>
    </source>
</reference>
<organism evidence="1 2">
    <name type="scientific">Novipirellula aureliae</name>
    <dbReference type="NCBI Taxonomy" id="2527966"/>
    <lineage>
        <taxon>Bacteria</taxon>
        <taxon>Pseudomonadati</taxon>
        <taxon>Planctomycetota</taxon>
        <taxon>Planctomycetia</taxon>
        <taxon>Pirellulales</taxon>
        <taxon>Pirellulaceae</taxon>
        <taxon>Novipirellula</taxon>
    </lineage>
</organism>
<dbReference type="OrthoDB" id="285761at2"/>
<gene>
    <name evidence="1" type="ORF">Q31b_28910</name>
</gene>
<evidence type="ECO:0000313" key="2">
    <source>
        <dbReference type="Proteomes" id="UP000315471"/>
    </source>
</evidence>
<dbReference type="Proteomes" id="UP000315471">
    <property type="component" value="Unassembled WGS sequence"/>
</dbReference>
<name>A0A5C6DYY4_9BACT</name>
<dbReference type="EMBL" id="SJPY01000004">
    <property type="protein sequence ID" value="TWU41444.1"/>
    <property type="molecule type" value="Genomic_DNA"/>
</dbReference>
<sequence length="158" mass="18747">MGPQLPDFGCFPRWPENGYDFVHPDDHEIVLKLIPSERVMRREHFDGAYYHYSYGSTRFRLKPCLWLKVKTDGIDIGDSVETVGVNMERERFVAKVYGMYYIRRKGCILYRLRRDDTIVPNLYLAEHLRLLTEKAKVRRGEIPHPTPKAFDRSERLEL</sequence>
<dbReference type="RefSeq" id="WP_146600256.1">
    <property type="nucleotide sequence ID" value="NZ_SJPY01000004.1"/>
</dbReference>
<proteinExistence type="predicted"/>
<protein>
    <submittedName>
        <fullName evidence="1">Uncharacterized protein</fullName>
    </submittedName>
</protein>
<evidence type="ECO:0000313" key="1">
    <source>
        <dbReference type="EMBL" id="TWU41444.1"/>
    </source>
</evidence>
<keyword evidence="2" id="KW-1185">Reference proteome</keyword>
<accession>A0A5C6DYY4</accession>
<dbReference type="AlphaFoldDB" id="A0A5C6DYY4"/>
<comment type="caution">
    <text evidence="1">The sequence shown here is derived from an EMBL/GenBank/DDBJ whole genome shotgun (WGS) entry which is preliminary data.</text>
</comment>